<dbReference type="OrthoDB" id="7328575at2"/>
<evidence type="ECO:0000256" key="2">
    <source>
        <dbReference type="ARBA" id="ARBA00009347"/>
    </source>
</evidence>
<name>A0A495Y3F7_9MICO</name>
<evidence type="ECO:0000256" key="5">
    <source>
        <dbReference type="ARBA" id="ARBA00023002"/>
    </source>
</evidence>
<dbReference type="EMBL" id="RBXT01000001">
    <property type="protein sequence ID" value="RKT80034.1"/>
    <property type="molecule type" value="Genomic_DNA"/>
</dbReference>
<sequence length="404" mass="41895">MAVTPDPLADLADLAGLVGVAQADADVVRLLTDVLADRRAGGPRAVDGVTVDLDADLWSRLDGLGLTLLASPESAGGSGATWRELSALLGLAAGAAAPVPLAEHQLAAWLLERAGLPHDGALRVVARVDGGGSDRPGHSGRTAPTAHRVAWASAATSVVALVRVDGRCRVADVPVTDLTVSPGRDLAGQPCDTVRFAAADLAEGVVVDASVAQRLHLLEALARCAQVVGAMERVLELVLTHARQREQFGRPIGRFQAVQHLVADVAMETALARAATDAAVASACDAADHDGGRAGLDGRDDTGADDRRLEVDVAVAASCVGHASSVVVRAAHQVLGAMGTTAEHELHRLTRPVLVWRNVAGPVHEWDRRLTRLAAAAGRDGLWPLVTTDGPAPRPQPDGEDRHE</sequence>
<comment type="cofactor">
    <cofactor evidence="1">
        <name>FAD</name>
        <dbReference type="ChEBI" id="CHEBI:57692"/>
    </cofactor>
</comment>
<dbReference type="Pfam" id="PF00441">
    <property type="entry name" value="Acyl-CoA_dh_1"/>
    <property type="match status" value="1"/>
</dbReference>
<reference evidence="8 9" key="1">
    <citation type="submission" date="2018-10" db="EMBL/GenBank/DDBJ databases">
        <title>Sequencing the genomes of 1000 actinobacteria strains.</title>
        <authorList>
            <person name="Klenk H.-P."/>
        </authorList>
    </citation>
    <scope>NUCLEOTIDE SEQUENCE [LARGE SCALE GENOMIC DNA]</scope>
    <source>
        <strain evidence="8 9">DSM 44267</strain>
    </source>
</reference>
<dbReference type="SUPFAM" id="SSF47203">
    <property type="entry name" value="Acyl-CoA dehydrogenase C-terminal domain-like"/>
    <property type="match status" value="1"/>
</dbReference>
<evidence type="ECO:0000256" key="1">
    <source>
        <dbReference type="ARBA" id="ARBA00001974"/>
    </source>
</evidence>
<comment type="caution">
    <text evidence="8">The sequence shown here is derived from an EMBL/GenBank/DDBJ whole genome shotgun (WGS) entry which is preliminary data.</text>
</comment>
<keyword evidence="9" id="KW-1185">Reference proteome</keyword>
<dbReference type="RefSeq" id="WP_121034826.1">
    <property type="nucleotide sequence ID" value="NZ_RBXT01000001.1"/>
</dbReference>
<dbReference type="InterPro" id="IPR036250">
    <property type="entry name" value="AcylCo_DH-like_C"/>
</dbReference>
<evidence type="ECO:0000256" key="6">
    <source>
        <dbReference type="SAM" id="MobiDB-lite"/>
    </source>
</evidence>
<evidence type="ECO:0000313" key="8">
    <source>
        <dbReference type="EMBL" id="RKT80034.1"/>
    </source>
</evidence>
<dbReference type="InterPro" id="IPR009075">
    <property type="entry name" value="AcylCo_DH/oxidase_C"/>
</dbReference>
<feature type="region of interest" description="Disordered" evidence="6">
    <location>
        <begin position="382"/>
        <end position="404"/>
    </location>
</feature>
<dbReference type="Proteomes" id="UP000278440">
    <property type="component" value="Unassembled WGS sequence"/>
</dbReference>
<dbReference type="InterPro" id="IPR037069">
    <property type="entry name" value="AcylCoA_DH/ox_N_sf"/>
</dbReference>
<dbReference type="PANTHER" id="PTHR43884">
    <property type="entry name" value="ACYL-COA DEHYDROGENASE"/>
    <property type="match status" value="1"/>
</dbReference>
<protein>
    <submittedName>
        <fullName evidence="8">Acyl-CoA dehydrogenase</fullName>
    </submittedName>
</protein>
<dbReference type="InterPro" id="IPR009100">
    <property type="entry name" value="AcylCoA_DH/oxidase_NM_dom_sf"/>
</dbReference>
<dbReference type="AlphaFoldDB" id="A0A495Y3F7"/>
<dbReference type="SUPFAM" id="SSF56645">
    <property type="entry name" value="Acyl-CoA dehydrogenase NM domain-like"/>
    <property type="match status" value="1"/>
</dbReference>
<keyword evidence="3" id="KW-0285">Flavoprotein</keyword>
<dbReference type="GO" id="GO:0050660">
    <property type="term" value="F:flavin adenine dinucleotide binding"/>
    <property type="evidence" value="ECO:0007669"/>
    <property type="project" value="InterPro"/>
</dbReference>
<dbReference type="PANTHER" id="PTHR43884:SF20">
    <property type="entry name" value="ACYL-COA DEHYDROGENASE FADE28"/>
    <property type="match status" value="1"/>
</dbReference>
<dbReference type="Gene3D" id="1.20.140.10">
    <property type="entry name" value="Butyryl-CoA Dehydrogenase, subunit A, domain 3"/>
    <property type="match status" value="1"/>
</dbReference>
<comment type="similarity">
    <text evidence="2">Belongs to the acyl-CoA dehydrogenase family.</text>
</comment>
<accession>A0A495Y3F7</accession>
<evidence type="ECO:0000313" key="9">
    <source>
        <dbReference type="Proteomes" id="UP000278440"/>
    </source>
</evidence>
<keyword evidence="4" id="KW-0274">FAD</keyword>
<keyword evidence="5" id="KW-0560">Oxidoreductase</keyword>
<evidence type="ECO:0000256" key="4">
    <source>
        <dbReference type="ARBA" id="ARBA00022827"/>
    </source>
</evidence>
<feature type="domain" description="Acyl-CoA dehydrogenase/oxidase C-terminal" evidence="7">
    <location>
        <begin position="218"/>
        <end position="361"/>
    </location>
</feature>
<dbReference type="Gene3D" id="1.10.540.10">
    <property type="entry name" value="Acyl-CoA dehydrogenase/oxidase, N-terminal domain"/>
    <property type="match status" value="1"/>
</dbReference>
<organism evidence="8 9">
    <name type="scientific">Terracoccus luteus</name>
    <dbReference type="NCBI Taxonomy" id="53356"/>
    <lineage>
        <taxon>Bacteria</taxon>
        <taxon>Bacillati</taxon>
        <taxon>Actinomycetota</taxon>
        <taxon>Actinomycetes</taxon>
        <taxon>Micrococcales</taxon>
        <taxon>Intrasporangiaceae</taxon>
        <taxon>Terracoccus</taxon>
    </lineage>
</organism>
<gene>
    <name evidence="8" type="ORF">DFJ68_3513</name>
</gene>
<evidence type="ECO:0000259" key="7">
    <source>
        <dbReference type="Pfam" id="PF00441"/>
    </source>
</evidence>
<dbReference type="GO" id="GO:0003995">
    <property type="term" value="F:acyl-CoA dehydrogenase activity"/>
    <property type="evidence" value="ECO:0007669"/>
    <property type="project" value="TreeGrafter"/>
</dbReference>
<proteinExistence type="inferred from homology"/>
<evidence type="ECO:0000256" key="3">
    <source>
        <dbReference type="ARBA" id="ARBA00022630"/>
    </source>
</evidence>